<name>A0A074Z748_OPIVI</name>
<dbReference type="CTD" id="20329852"/>
<accession>A0A074Z748</accession>
<dbReference type="EMBL" id="KL597364">
    <property type="protein sequence ID" value="KER19045.1"/>
    <property type="molecule type" value="Genomic_DNA"/>
</dbReference>
<protein>
    <submittedName>
        <fullName evidence="1">Uncharacterized protein</fullName>
    </submittedName>
</protein>
<dbReference type="RefSeq" id="XP_009177207.1">
    <property type="nucleotide sequence ID" value="XM_009178943.1"/>
</dbReference>
<dbReference type="GeneID" id="20329852"/>
<evidence type="ECO:0000313" key="1">
    <source>
        <dbReference type="EMBL" id="KER19045.1"/>
    </source>
</evidence>
<organism evidence="1 2">
    <name type="scientific">Opisthorchis viverrini</name>
    <name type="common">Southeast Asian liver fluke</name>
    <dbReference type="NCBI Taxonomy" id="6198"/>
    <lineage>
        <taxon>Eukaryota</taxon>
        <taxon>Metazoa</taxon>
        <taxon>Spiralia</taxon>
        <taxon>Lophotrochozoa</taxon>
        <taxon>Platyhelminthes</taxon>
        <taxon>Trematoda</taxon>
        <taxon>Digenea</taxon>
        <taxon>Opisthorchiida</taxon>
        <taxon>Opisthorchiata</taxon>
        <taxon>Opisthorchiidae</taxon>
        <taxon>Opisthorchis</taxon>
    </lineage>
</organism>
<proteinExistence type="predicted"/>
<keyword evidence="2" id="KW-1185">Reference proteome</keyword>
<dbReference type="KEGG" id="ovi:T265_15687"/>
<evidence type="ECO:0000313" key="2">
    <source>
        <dbReference type="Proteomes" id="UP000054324"/>
    </source>
</evidence>
<dbReference type="Proteomes" id="UP000054324">
    <property type="component" value="Unassembled WGS sequence"/>
</dbReference>
<sequence length="108" mass="12414">MDATHHALPVFNHLAGCLFHPCLSSDFRRWRIALKNWASASGIEEVGQYYSLNFAIVQKTIHLKPWCKEEHNPNLPKIIKKPTAPTEIRNIQHMGHDLESLAKHKPRS</sequence>
<dbReference type="AlphaFoldDB" id="A0A074Z748"/>
<feature type="non-terminal residue" evidence="1">
    <location>
        <position position="108"/>
    </location>
</feature>
<gene>
    <name evidence="1" type="ORF">T265_15687</name>
</gene>
<reference evidence="1 2" key="1">
    <citation type="submission" date="2013-11" db="EMBL/GenBank/DDBJ databases">
        <title>Opisthorchis viverrini - life in the bile duct.</title>
        <authorList>
            <person name="Young N.D."/>
            <person name="Nagarajan N."/>
            <person name="Lin S.J."/>
            <person name="Korhonen P.K."/>
            <person name="Jex A.R."/>
            <person name="Hall R.S."/>
            <person name="Safavi-Hemami H."/>
            <person name="Kaewkong W."/>
            <person name="Bertrand D."/>
            <person name="Gao S."/>
            <person name="Seet Q."/>
            <person name="Wongkham S."/>
            <person name="Teh B.T."/>
            <person name="Wongkham C."/>
            <person name="Intapan P.M."/>
            <person name="Maleewong W."/>
            <person name="Yang X."/>
            <person name="Hu M."/>
            <person name="Wang Z."/>
            <person name="Hofmann A."/>
            <person name="Sternberg P.W."/>
            <person name="Tan P."/>
            <person name="Wang J."/>
            <person name="Gasser R.B."/>
        </authorList>
    </citation>
    <scope>NUCLEOTIDE SEQUENCE [LARGE SCALE GENOMIC DNA]</scope>
</reference>